<dbReference type="InterPro" id="IPR003782">
    <property type="entry name" value="SCO1/SenC"/>
</dbReference>
<evidence type="ECO:0000256" key="2">
    <source>
        <dbReference type="PIRSR" id="PIRSR603782-1"/>
    </source>
</evidence>
<dbReference type="STRING" id="857087.Metme_4282"/>
<dbReference type="SUPFAM" id="SSF52833">
    <property type="entry name" value="Thioredoxin-like"/>
    <property type="match status" value="1"/>
</dbReference>
<feature type="binding site" evidence="2">
    <location>
        <position position="103"/>
    </location>
    <ligand>
        <name>Cu cation</name>
        <dbReference type="ChEBI" id="CHEBI:23378"/>
    </ligand>
</feature>
<feature type="chain" id="PRO_5003396485" evidence="4">
    <location>
        <begin position="24"/>
        <end position="222"/>
    </location>
</feature>
<evidence type="ECO:0000313" key="6">
    <source>
        <dbReference type="Proteomes" id="UP000008888"/>
    </source>
</evidence>
<dbReference type="GO" id="GO:0046872">
    <property type="term" value="F:metal ion binding"/>
    <property type="evidence" value="ECO:0007669"/>
    <property type="project" value="UniProtKB-KW"/>
</dbReference>
<feature type="binding site" evidence="2">
    <location>
        <position position="99"/>
    </location>
    <ligand>
        <name>Cu cation</name>
        <dbReference type="ChEBI" id="CHEBI:23378"/>
    </ligand>
</feature>
<evidence type="ECO:0000256" key="4">
    <source>
        <dbReference type="SAM" id="SignalP"/>
    </source>
</evidence>
<dbReference type="HOGENOM" id="CLU_050131_4_2_6"/>
<keyword evidence="4" id="KW-0732">Signal</keyword>
<keyword evidence="2" id="KW-0186">Copper</keyword>
<dbReference type="OrthoDB" id="5567697at2"/>
<dbReference type="PANTHER" id="PTHR12151">
    <property type="entry name" value="ELECTRON TRANSPORT PROTIN SCO1/SENC FAMILY MEMBER"/>
    <property type="match status" value="1"/>
</dbReference>
<comment type="similarity">
    <text evidence="1">Belongs to the SCO1/2 family.</text>
</comment>
<keyword evidence="3" id="KW-1015">Disulfide bond</keyword>
<dbReference type="RefSeq" id="WP_013820847.1">
    <property type="nucleotide sequence ID" value="NC_015572.1"/>
</dbReference>
<sequence length="222" mass="24425">MNLSSKWLAGTCLWLGFCLPAFSEDLAQTWLLEESGVRASSSEPSAPMSSAPARKYQVSTANYELPDVSLINADGDDVSLRQLLNSEGPVVLQFVFVTCSTICPILSASLASAQTDIDKLSNGKQRLISISIDPEQDTPEQLRTYAKRFKAGGNWHFLTGNPDDIKTVLKAFDASYAGNNKMYHLSLTFMRPAPRSAWRRINGLLGKQELVAEYAQMLTTPE</sequence>
<accession>G0A2X3</accession>
<dbReference type="AlphaFoldDB" id="G0A2X3"/>
<reference evidence="5 6" key="1">
    <citation type="journal article" date="2011" name="J. Bacteriol.">
        <title>Complete Genome Sequence of the Aerobic Marine Methanotroph Methylomonas methanica MC09.</title>
        <authorList>
            <person name="Boden R."/>
            <person name="Cunliffe M."/>
            <person name="Scanlan J."/>
            <person name="Moussard H."/>
            <person name="Kits K.D."/>
            <person name="Klotz M.G."/>
            <person name="Jetten M.S."/>
            <person name="Vuilleumier S."/>
            <person name="Han J."/>
            <person name="Peters L."/>
            <person name="Mikhailova N."/>
            <person name="Teshima H."/>
            <person name="Tapia R."/>
            <person name="Kyrpides N."/>
            <person name="Ivanova N."/>
            <person name="Pagani I."/>
            <person name="Cheng J.F."/>
            <person name="Goodwin L."/>
            <person name="Han C."/>
            <person name="Hauser L."/>
            <person name="Land M.L."/>
            <person name="Lapidus A."/>
            <person name="Lucas S."/>
            <person name="Pitluck S."/>
            <person name="Woyke T."/>
            <person name="Stein L."/>
            <person name="Murrell J.C."/>
        </authorList>
    </citation>
    <scope>NUCLEOTIDE SEQUENCE [LARGE SCALE GENOMIC DNA]</scope>
    <source>
        <strain evidence="5 6">MC09</strain>
    </source>
</reference>
<protein>
    <submittedName>
        <fullName evidence="5">Electron transport protein SCO1/SenC</fullName>
    </submittedName>
</protein>
<evidence type="ECO:0000256" key="1">
    <source>
        <dbReference type="ARBA" id="ARBA00010996"/>
    </source>
</evidence>
<dbReference type="PANTHER" id="PTHR12151:SF25">
    <property type="entry name" value="LINALOOL DEHYDRATASE_ISOMERASE DOMAIN-CONTAINING PROTEIN"/>
    <property type="match status" value="1"/>
</dbReference>
<evidence type="ECO:0000313" key="5">
    <source>
        <dbReference type="EMBL" id="AEG02632.1"/>
    </source>
</evidence>
<organism evidence="5 6">
    <name type="scientific">Methylomonas methanica (strain DSM 25384 / MC09)</name>
    <dbReference type="NCBI Taxonomy" id="857087"/>
    <lineage>
        <taxon>Bacteria</taxon>
        <taxon>Pseudomonadati</taxon>
        <taxon>Pseudomonadota</taxon>
        <taxon>Gammaproteobacteria</taxon>
        <taxon>Methylococcales</taxon>
        <taxon>Methylococcaceae</taxon>
        <taxon>Methylomonas</taxon>
    </lineage>
</organism>
<keyword evidence="6" id="KW-1185">Reference proteome</keyword>
<reference key="2">
    <citation type="submission" date="2011-05" db="EMBL/GenBank/DDBJ databases">
        <title>Complete genome sequence of the aerobic marine methanotroph Methylomonas methanica MC09.</title>
        <authorList>
            <person name="Boden R."/>
            <person name="Cunliffe M."/>
            <person name="Scanlan J."/>
            <person name="Moussard H."/>
            <person name="Kits K.D."/>
            <person name="Klotz M."/>
            <person name="Jetten M."/>
            <person name="Vuilleumier S."/>
            <person name="Han J."/>
            <person name="Peters L."/>
            <person name="Mikhailova N."/>
            <person name="Teshima H."/>
            <person name="Tapia R."/>
            <person name="Kyrpides N."/>
            <person name="Ivanova N."/>
            <person name="Pagani I."/>
            <person name="Cheng J.-F."/>
            <person name="Goodwin L."/>
            <person name="Han C."/>
            <person name="Hauser L."/>
            <person name="Land M."/>
            <person name="Lapidus A."/>
            <person name="Lucas S."/>
            <person name="Pitluck S."/>
            <person name="Woyke T."/>
            <person name="Stein L.Y."/>
            <person name="Murrell C."/>
        </authorList>
    </citation>
    <scope>NUCLEOTIDE SEQUENCE</scope>
    <source>
        <strain>MC09</strain>
    </source>
</reference>
<gene>
    <name evidence="5" type="ordered locus">Metme_4282</name>
</gene>
<dbReference type="Gene3D" id="3.40.30.10">
    <property type="entry name" value="Glutaredoxin"/>
    <property type="match status" value="1"/>
</dbReference>
<reference evidence="6" key="3">
    <citation type="submission" date="2011-05" db="EMBL/GenBank/DDBJ databases">
        <title>Complete sequence of Methylomonas methanica MC09.</title>
        <authorList>
            <consortium name="US DOE Joint Genome Institute"/>
            <person name="Lucas S."/>
            <person name="Han J."/>
            <person name="Lapidus A."/>
            <person name="Cheng J.-F."/>
            <person name="Goodwin L."/>
            <person name="Pitluck S."/>
            <person name="Peters L."/>
            <person name="Mikhailova N."/>
            <person name="Teshima H."/>
            <person name="Han C."/>
            <person name="Tapia R."/>
            <person name="Land M."/>
            <person name="Hauser L."/>
            <person name="Kyrpides N."/>
            <person name="Ivanova N."/>
            <person name="Pagani I."/>
            <person name="Stein L."/>
            <person name="Woyke T."/>
        </authorList>
    </citation>
    <scope>NUCLEOTIDE SEQUENCE [LARGE SCALE GENOMIC DNA]</scope>
    <source>
        <strain evidence="6">MC09</strain>
    </source>
</reference>
<dbReference type="Proteomes" id="UP000008888">
    <property type="component" value="Chromosome"/>
</dbReference>
<dbReference type="CDD" id="cd02968">
    <property type="entry name" value="SCO"/>
    <property type="match status" value="1"/>
</dbReference>
<dbReference type="eggNOG" id="COG1999">
    <property type="taxonomic scope" value="Bacteria"/>
</dbReference>
<name>G0A2X3_METMM</name>
<dbReference type="Pfam" id="PF02630">
    <property type="entry name" value="SCO1-SenC"/>
    <property type="match status" value="1"/>
</dbReference>
<keyword evidence="2" id="KW-0479">Metal-binding</keyword>
<dbReference type="EMBL" id="CP002738">
    <property type="protein sequence ID" value="AEG02632.1"/>
    <property type="molecule type" value="Genomic_DNA"/>
</dbReference>
<dbReference type="InterPro" id="IPR036249">
    <property type="entry name" value="Thioredoxin-like_sf"/>
</dbReference>
<feature type="disulfide bond" description="Redox-active" evidence="3">
    <location>
        <begin position="99"/>
        <end position="103"/>
    </location>
</feature>
<proteinExistence type="inferred from homology"/>
<dbReference type="KEGG" id="mmt:Metme_4282"/>
<feature type="signal peptide" evidence="4">
    <location>
        <begin position="1"/>
        <end position="23"/>
    </location>
</feature>
<evidence type="ECO:0000256" key="3">
    <source>
        <dbReference type="PIRSR" id="PIRSR603782-2"/>
    </source>
</evidence>